<dbReference type="Proteomes" id="UP000749471">
    <property type="component" value="Unassembled WGS sequence"/>
</dbReference>
<evidence type="ECO:0000313" key="5">
    <source>
        <dbReference type="Proteomes" id="UP000749471"/>
    </source>
</evidence>
<gene>
    <name evidence="4" type="ORF">KQI42_05570</name>
</gene>
<protein>
    <recommendedName>
        <fullName evidence="2">Histidinol-phosphatase</fullName>
        <shortName evidence="2">HolPase</shortName>
        <ecNumber evidence="2">3.1.3.15</ecNumber>
    </recommendedName>
</protein>
<dbReference type="NCBIfam" id="TIGR01856">
    <property type="entry name" value="hisJ_fam"/>
    <property type="match status" value="1"/>
</dbReference>
<keyword evidence="2" id="KW-0368">Histidine biosynthesis</keyword>
<evidence type="ECO:0000259" key="3">
    <source>
        <dbReference type="SMART" id="SM00481"/>
    </source>
</evidence>
<dbReference type="SMART" id="SM00481">
    <property type="entry name" value="POLIIIAc"/>
    <property type="match status" value="1"/>
</dbReference>
<evidence type="ECO:0000313" key="4">
    <source>
        <dbReference type="EMBL" id="MBU5437466.1"/>
    </source>
</evidence>
<keyword evidence="1 2" id="KW-0378">Hydrolase</keyword>
<dbReference type="PANTHER" id="PTHR21039">
    <property type="entry name" value="HISTIDINOL PHOSPHATASE-RELATED"/>
    <property type="match status" value="1"/>
</dbReference>
<accession>A0ABS6E4G4</accession>
<comment type="caution">
    <text evidence="4">The sequence shown here is derived from an EMBL/GenBank/DDBJ whole genome shotgun (WGS) entry which is preliminary data.</text>
</comment>
<keyword evidence="5" id="KW-1185">Reference proteome</keyword>
<reference evidence="4 5" key="1">
    <citation type="submission" date="2021-06" db="EMBL/GenBank/DDBJ databases">
        <authorList>
            <person name="Sun Q."/>
            <person name="Li D."/>
        </authorList>
    </citation>
    <scope>NUCLEOTIDE SEQUENCE [LARGE SCALE GENOMIC DNA]</scope>
    <source>
        <strain evidence="4 5">MSJ-40</strain>
    </source>
</reference>
<dbReference type="InterPro" id="IPR010140">
    <property type="entry name" value="Histidinol_P_phosphatase_HisJ"/>
</dbReference>
<evidence type="ECO:0000256" key="1">
    <source>
        <dbReference type="ARBA" id="ARBA00022801"/>
    </source>
</evidence>
<keyword evidence="2" id="KW-0028">Amino-acid biosynthesis</keyword>
<dbReference type="InterPro" id="IPR003141">
    <property type="entry name" value="Pol/His_phosphatase_N"/>
</dbReference>
<dbReference type="InterPro" id="IPR004013">
    <property type="entry name" value="PHP_dom"/>
</dbReference>
<proteinExistence type="inferred from homology"/>
<dbReference type="PANTHER" id="PTHR21039:SF0">
    <property type="entry name" value="HISTIDINOL-PHOSPHATASE"/>
    <property type="match status" value="1"/>
</dbReference>
<dbReference type="EMBL" id="JAHLPM010000003">
    <property type="protein sequence ID" value="MBU5437466.1"/>
    <property type="molecule type" value="Genomic_DNA"/>
</dbReference>
<comment type="similarity">
    <text evidence="2">Belongs to the PHP hydrolase family. HisK subfamily.</text>
</comment>
<dbReference type="RefSeq" id="WP_216517590.1">
    <property type="nucleotide sequence ID" value="NZ_JAHLPM010000003.1"/>
</dbReference>
<comment type="pathway">
    <text evidence="2">Amino-acid biosynthesis; L-histidine biosynthesis; L-histidine from 5-phospho-alpha-D-ribose 1-diphosphate: step 8/9.</text>
</comment>
<evidence type="ECO:0000256" key="2">
    <source>
        <dbReference type="RuleBase" id="RU366003"/>
    </source>
</evidence>
<feature type="domain" description="Polymerase/histidinol phosphatase N-terminal" evidence="3">
    <location>
        <begin position="2"/>
        <end position="84"/>
    </location>
</feature>
<dbReference type="EC" id="3.1.3.15" evidence="2"/>
<dbReference type="Pfam" id="PF02811">
    <property type="entry name" value="PHP"/>
    <property type="match status" value="1"/>
</dbReference>
<sequence>MYDFHVHSDYSIDSKSSMEKMVLSAIDKNMKSICFTDHVDFESTTQKLDIVFRTDDYFRKAKQVKYKYMKDIEILCGVEIGMQPHLGERYEKFIKENPFDYVLMSIHSVNGEDIFCDNFTKGLEPIEALKMYYDHMYHCIKNYKDYDILGHIDYIDRYFENYLSIPKYDDYYYVIESILKLIIENGKGIEVNTAGMKYGLGYFHPKMQILKLYKELGGEIITIGSDAHSPEFVGYEYKAAEKLLRELGFKYLHIFKERKKFPINIG</sequence>
<name>A0ABS6E4G4_9FIRM</name>
<organism evidence="4 5">
    <name type="scientific">Tissierella simiarum</name>
    <dbReference type="NCBI Taxonomy" id="2841534"/>
    <lineage>
        <taxon>Bacteria</taxon>
        <taxon>Bacillati</taxon>
        <taxon>Bacillota</taxon>
        <taxon>Tissierellia</taxon>
        <taxon>Tissierellales</taxon>
        <taxon>Tissierellaceae</taxon>
        <taxon>Tissierella</taxon>
    </lineage>
</organism>
<comment type="catalytic activity">
    <reaction evidence="2">
        <text>L-histidinol phosphate + H2O = L-histidinol + phosphate</text>
        <dbReference type="Rhea" id="RHEA:14465"/>
        <dbReference type="ChEBI" id="CHEBI:15377"/>
        <dbReference type="ChEBI" id="CHEBI:43474"/>
        <dbReference type="ChEBI" id="CHEBI:57699"/>
        <dbReference type="ChEBI" id="CHEBI:57980"/>
        <dbReference type="EC" id="3.1.3.15"/>
    </reaction>
</comment>